<dbReference type="PRINTS" id="PR00080">
    <property type="entry name" value="SDRFAMILY"/>
</dbReference>
<dbReference type="STRING" id="1344003.SAMN05445060_1958"/>
<evidence type="ECO:0000256" key="1">
    <source>
        <dbReference type="ARBA" id="ARBA00006484"/>
    </source>
</evidence>
<evidence type="ECO:0000313" key="4">
    <source>
        <dbReference type="EMBL" id="SIR98338.1"/>
    </source>
</evidence>
<evidence type="ECO:0000313" key="5">
    <source>
        <dbReference type="Proteomes" id="UP000186218"/>
    </source>
</evidence>
<dbReference type="CDD" id="cd05374">
    <property type="entry name" value="17beta-HSD-like_SDR_c"/>
    <property type="match status" value="1"/>
</dbReference>
<dbReference type="EMBL" id="FTNT01000005">
    <property type="protein sequence ID" value="SIR98338.1"/>
    <property type="molecule type" value="Genomic_DNA"/>
</dbReference>
<organism evidence="4 5">
    <name type="scientific">Williamsia sterculiae</name>
    <dbReference type="NCBI Taxonomy" id="1344003"/>
    <lineage>
        <taxon>Bacteria</taxon>
        <taxon>Bacillati</taxon>
        <taxon>Actinomycetota</taxon>
        <taxon>Actinomycetes</taxon>
        <taxon>Mycobacteriales</taxon>
        <taxon>Nocardiaceae</taxon>
        <taxon>Williamsia</taxon>
    </lineage>
</organism>
<dbReference type="AlphaFoldDB" id="A0A1N7FD74"/>
<dbReference type="Gene3D" id="3.40.50.720">
    <property type="entry name" value="NAD(P)-binding Rossmann-like Domain"/>
    <property type="match status" value="1"/>
</dbReference>
<dbReference type="Pfam" id="PF00106">
    <property type="entry name" value="adh_short"/>
    <property type="match status" value="1"/>
</dbReference>
<dbReference type="PRINTS" id="PR00081">
    <property type="entry name" value="GDHRDH"/>
</dbReference>
<dbReference type="GO" id="GO:0016020">
    <property type="term" value="C:membrane"/>
    <property type="evidence" value="ECO:0007669"/>
    <property type="project" value="TreeGrafter"/>
</dbReference>
<comment type="similarity">
    <text evidence="1 3">Belongs to the short-chain dehydrogenases/reductases (SDR) family.</text>
</comment>
<evidence type="ECO:0000256" key="3">
    <source>
        <dbReference type="RuleBase" id="RU000363"/>
    </source>
</evidence>
<dbReference type="PANTHER" id="PTHR44196:SF1">
    <property type="entry name" value="DEHYDROGENASE_REDUCTASE SDR FAMILY MEMBER 7B"/>
    <property type="match status" value="1"/>
</dbReference>
<dbReference type="Proteomes" id="UP000186218">
    <property type="component" value="Unassembled WGS sequence"/>
</dbReference>
<sequence length="267" mass="28579">MTRTALVTGASSGIGRSTAQLLRDKGYRVIGTSRDPDAIPDGDRLEGVEYLALELGDPTSMESCAAAAGPVDILVNNAGESQSGPIEELPMDALDRLFTLNVLGPVRMTQLLLPGMRERRFGRVVMVGSMLASFPLAYRSSYVATKAAIKGFATASRAEVAPFGIAMITVEPGSINTGISTRRTKYVADDSVYHDEFHRVIDALDRNEAGGIPAEQVAETIVAAIESSRPRAFYAVGSRAPIVFALRRILTEGGVNRVVNAMHGLRR</sequence>
<dbReference type="SUPFAM" id="SSF51735">
    <property type="entry name" value="NAD(P)-binding Rossmann-fold domains"/>
    <property type="match status" value="1"/>
</dbReference>
<gene>
    <name evidence="4" type="ORF">SAMN05445060_1958</name>
</gene>
<evidence type="ECO:0000256" key="2">
    <source>
        <dbReference type="ARBA" id="ARBA00023002"/>
    </source>
</evidence>
<keyword evidence="5" id="KW-1185">Reference proteome</keyword>
<reference evidence="4 5" key="1">
    <citation type="submission" date="2017-01" db="EMBL/GenBank/DDBJ databases">
        <authorList>
            <person name="Mah S.A."/>
            <person name="Swanson W.J."/>
            <person name="Moy G.W."/>
            <person name="Vacquier V.D."/>
        </authorList>
    </citation>
    <scope>NUCLEOTIDE SEQUENCE [LARGE SCALE GENOMIC DNA]</scope>
    <source>
        <strain evidence="4 5">CPCC 203464</strain>
    </source>
</reference>
<dbReference type="InterPro" id="IPR036291">
    <property type="entry name" value="NAD(P)-bd_dom_sf"/>
</dbReference>
<dbReference type="RefSeq" id="WP_200799400.1">
    <property type="nucleotide sequence ID" value="NZ_FTNT01000005.1"/>
</dbReference>
<dbReference type="InterPro" id="IPR002347">
    <property type="entry name" value="SDR_fam"/>
</dbReference>
<dbReference type="GO" id="GO:0016491">
    <property type="term" value="F:oxidoreductase activity"/>
    <property type="evidence" value="ECO:0007669"/>
    <property type="project" value="UniProtKB-KW"/>
</dbReference>
<proteinExistence type="inferred from homology"/>
<protein>
    <submittedName>
        <fullName evidence="4">Short-chain dehydrogenase</fullName>
    </submittedName>
</protein>
<name>A0A1N7FD74_9NOCA</name>
<accession>A0A1N7FD74</accession>
<dbReference type="PANTHER" id="PTHR44196">
    <property type="entry name" value="DEHYDROGENASE/REDUCTASE SDR FAMILY MEMBER 7B"/>
    <property type="match status" value="1"/>
</dbReference>
<keyword evidence="2" id="KW-0560">Oxidoreductase</keyword>